<evidence type="ECO:0000256" key="1">
    <source>
        <dbReference type="SAM" id="MobiDB-lite"/>
    </source>
</evidence>
<name>B4XW99_MELGA</name>
<feature type="region of interest" description="Disordered" evidence="1">
    <location>
        <begin position="1"/>
        <end position="21"/>
    </location>
</feature>
<reference evidence="2" key="1">
    <citation type="submission" date="2007-09" db="EMBL/GenBank/DDBJ databases">
        <title>Divergent Mechanisms in Generating Molecular Variations of alpha-RYR and beta-RYR in Turkey Skeletal Muscle.</title>
        <authorList>
            <person name="Chiang W."/>
            <person name="Yoon H.-J."/>
            <person name="Linz J."/>
            <person name="Airey J."/>
            <person name="Strasburg G."/>
        </authorList>
    </citation>
    <scope>NUCLEOTIDE SEQUENCE</scope>
</reference>
<keyword evidence="2" id="KW-0675">Receptor</keyword>
<dbReference type="AlphaFoldDB" id="B4XW99"/>
<dbReference type="EMBL" id="EU177007">
    <property type="protein sequence ID" value="ABY50127.1"/>
    <property type="molecule type" value="mRNA"/>
</dbReference>
<sequence>VRGGHGRAGGPGRVGGGSCEEGGVGRDLLWGGILGLGWQGTKHPNWGEEGGDPSCSHACFFRGGGEGGCSVTPPPPSLSPLQ</sequence>
<gene>
    <name evidence="2" type="primary">alpha-RYR</name>
</gene>
<accession>B4XW99</accession>
<feature type="non-terminal residue" evidence="2">
    <location>
        <position position="82"/>
    </location>
</feature>
<feature type="non-terminal residue" evidence="2">
    <location>
        <position position="1"/>
    </location>
</feature>
<proteinExistence type="evidence at transcript level"/>
<evidence type="ECO:0000313" key="2">
    <source>
        <dbReference type="EMBL" id="ABY50127.1"/>
    </source>
</evidence>
<protein>
    <submittedName>
        <fullName evidence="2">Skeletal muscle ryanodine receptor isoform alpha variant AS-246i</fullName>
    </submittedName>
</protein>
<organism evidence="2">
    <name type="scientific">Meleagris gallopavo</name>
    <name type="common">Wild turkey</name>
    <dbReference type="NCBI Taxonomy" id="9103"/>
    <lineage>
        <taxon>Eukaryota</taxon>
        <taxon>Metazoa</taxon>
        <taxon>Chordata</taxon>
        <taxon>Craniata</taxon>
        <taxon>Vertebrata</taxon>
        <taxon>Euteleostomi</taxon>
        <taxon>Archelosauria</taxon>
        <taxon>Archosauria</taxon>
        <taxon>Dinosauria</taxon>
        <taxon>Saurischia</taxon>
        <taxon>Theropoda</taxon>
        <taxon>Coelurosauria</taxon>
        <taxon>Aves</taxon>
        <taxon>Neognathae</taxon>
        <taxon>Galloanserae</taxon>
        <taxon>Galliformes</taxon>
        <taxon>Phasianidae</taxon>
        <taxon>Meleagridinae</taxon>
        <taxon>Meleagris</taxon>
    </lineage>
</organism>